<protein>
    <submittedName>
        <fullName evidence="2">Uncharacterized protein</fullName>
    </submittedName>
</protein>
<dbReference type="RefSeq" id="XP_064674263.1">
    <property type="nucleotide sequence ID" value="XM_064809054.1"/>
</dbReference>
<name>A0AAN6YX18_9PEZI</name>
<feature type="region of interest" description="Disordered" evidence="1">
    <location>
        <begin position="149"/>
        <end position="186"/>
    </location>
</feature>
<dbReference type="GeneID" id="89933177"/>
<feature type="compositionally biased region" description="Polar residues" evidence="1">
    <location>
        <begin position="171"/>
        <end position="186"/>
    </location>
</feature>
<accession>A0AAN6YX18</accession>
<keyword evidence="3" id="KW-1185">Reference proteome</keyword>
<dbReference type="EMBL" id="MU853333">
    <property type="protein sequence ID" value="KAK4116693.1"/>
    <property type="molecule type" value="Genomic_DNA"/>
</dbReference>
<dbReference type="Proteomes" id="UP001302812">
    <property type="component" value="Unassembled WGS sequence"/>
</dbReference>
<comment type="caution">
    <text evidence="2">The sequence shown here is derived from an EMBL/GenBank/DDBJ whole genome shotgun (WGS) entry which is preliminary data.</text>
</comment>
<evidence type="ECO:0000313" key="3">
    <source>
        <dbReference type="Proteomes" id="UP001302812"/>
    </source>
</evidence>
<dbReference type="AlphaFoldDB" id="A0AAN6YX18"/>
<feature type="region of interest" description="Disordered" evidence="1">
    <location>
        <begin position="264"/>
        <end position="301"/>
    </location>
</feature>
<organism evidence="2 3">
    <name type="scientific">Canariomyces notabilis</name>
    <dbReference type="NCBI Taxonomy" id="2074819"/>
    <lineage>
        <taxon>Eukaryota</taxon>
        <taxon>Fungi</taxon>
        <taxon>Dikarya</taxon>
        <taxon>Ascomycota</taxon>
        <taxon>Pezizomycotina</taxon>
        <taxon>Sordariomycetes</taxon>
        <taxon>Sordariomycetidae</taxon>
        <taxon>Sordariales</taxon>
        <taxon>Chaetomiaceae</taxon>
        <taxon>Canariomyces</taxon>
    </lineage>
</organism>
<feature type="compositionally biased region" description="Low complexity" evidence="1">
    <location>
        <begin position="272"/>
        <end position="287"/>
    </location>
</feature>
<sequence>MEAQARLRPDLRPAWTARDQHYYEHPRASAFAACSPLHSTTSFRQDSLPSIMHPALAGYDQSMRMHERAIVDNLDERGRLGDQRTSATARSVSPMSEQTLDARRASIAGLPPPRLFSTSGPSPRSSGFFMQYHRRPTIVEETRSMLLAGTRDEWPRSHASPTSPTAGRRTSLPSFPTARRSSQQTRQELQAWGHIYFFNGSKAARFVTAVALPPEEGEGIKPKVLERRNSLTIRAQIRPCELGRPPFLLQRTFDLDKLRATIPELPPDPIGARRPSADSSSRSSVSAARRRSSPDLDKSPLRGANTVPIHLRYARAFFPALAALLYSGYIKARDIIDLPLPHPEAWVQTVAYVYTGQGELTEAIEENILYLGGKV</sequence>
<evidence type="ECO:0000313" key="2">
    <source>
        <dbReference type="EMBL" id="KAK4116693.1"/>
    </source>
</evidence>
<reference evidence="2" key="2">
    <citation type="submission" date="2023-05" db="EMBL/GenBank/DDBJ databases">
        <authorList>
            <consortium name="Lawrence Berkeley National Laboratory"/>
            <person name="Steindorff A."/>
            <person name="Hensen N."/>
            <person name="Bonometti L."/>
            <person name="Westerberg I."/>
            <person name="Brannstrom I.O."/>
            <person name="Guillou S."/>
            <person name="Cros-Aarteil S."/>
            <person name="Calhoun S."/>
            <person name="Haridas S."/>
            <person name="Kuo A."/>
            <person name="Mondo S."/>
            <person name="Pangilinan J."/>
            <person name="Riley R."/>
            <person name="Labutti K."/>
            <person name="Andreopoulos B."/>
            <person name="Lipzen A."/>
            <person name="Chen C."/>
            <person name="Yanf M."/>
            <person name="Daum C."/>
            <person name="Ng V."/>
            <person name="Clum A."/>
            <person name="Ohm R."/>
            <person name="Martin F."/>
            <person name="Silar P."/>
            <person name="Natvig D."/>
            <person name="Lalanne C."/>
            <person name="Gautier V."/>
            <person name="Ament-Velasquez S.L."/>
            <person name="Kruys A."/>
            <person name="Hutchinson M.I."/>
            <person name="Powell A.J."/>
            <person name="Barry K."/>
            <person name="Miller A.N."/>
            <person name="Grigoriev I.V."/>
            <person name="Debuchy R."/>
            <person name="Gladieux P."/>
            <person name="Thoren M.H."/>
            <person name="Johannesson H."/>
        </authorList>
    </citation>
    <scope>NUCLEOTIDE SEQUENCE</scope>
    <source>
        <strain evidence="2">CBS 508.74</strain>
    </source>
</reference>
<evidence type="ECO:0000256" key="1">
    <source>
        <dbReference type="SAM" id="MobiDB-lite"/>
    </source>
</evidence>
<proteinExistence type="predicted"/>
<reference evidence="2" key="1">
    <citation type="journal article" date="2023" name="Mol. Phylogenet. Evol.">
        <title>Genome-scale phylogeny and comparative genomics of the fungal order Sordariales.</title>
        <authorList>
            <person name="Hensen N."/>
            <person name="Bonometti L."/>
            <person name="Westerberg I."/>
            <person name="Brannstrom I.O."/>
            <person name="Guillou S."/>
            <person name="Cros-Aarteil S."/>
            <person name="Calhoun S."/>
            <person name="Haridas S."/>
            <person name="Kuo A."/>
            <person name="Mondo S."/>
            <person name="Pangilinan J."/>
            <person name="Riley R."/>
            <person name="LaButti K."/>
            <person name="Andreopoulos B."/>
            <person name="Lipzen A."/>
            <person name="Chen C."/>
            <person name="Yan M."/>
            <person name="Daum C."/>
            <person name="Ng V."/>
            <person name="Clum A."/>
            <person name="Steindorff A."/>
            <person name="Ohm R.A."/>
            <person name="Martin F."/>
            <person name="Silar P."/>
            <person name="Natvig D.O."/>
            <person name="Lalanne C."/>
            <person name="Gautier V."/>
            <person name="Ament-Velasquez S.L."/>
            <person name="Kruys A."/>
            <person name="Hutchinson M.I."/>
            <person name="Powell A.J."/>
            <person name="Barry K."/>
            <person name="Miller A.N."/>
            <person name="Grigoriev I.V."/>
            <person name="Debuchy R."/>
            <person name="Gladieux P."/>
            <person name="Hiltunen Thoren M."/>
            <person name="Johannesson H."/>
        </authorList>
    </citation>
    <scope>NUCLEOTIDE SEQUENCE</scope>
    <source>
        <strain evidence="2">CBS 508.74</strain>
    </source>
</reference>
<gene>
    <name evidence="2" type="ORF">N656DRAFT_265845</name>
</gene>